<dbReference type="OrthoDB" id="7202559at2"/>
<organism evidence="1 2">
    <name type="scientific">Thalassococcus profundi</name>
    <dbReference type="NCBI Taxonomy" id="2282382"/>
    <lineage>
        <taxon>Bacteria</taxon>
        <taxon>Pseudomonadati</taxon>
        <taxon>Pseudomonadota</taxon>
        <taxon>Alphaproteobacteria</taxon>
        <taxon>Rhodobacterales</taxon>
        <taxon>Roseobacteraceae</taxon>
        <taxon>Thalassococcus</taxon>
    </lineage>
</organism>
<comment type="caution">
    <text evidence="1">The sequence shown here is derived from an EMBL/GenBank/DDBJ whole genome shotgun (WGS) entry which is preliminary data.</text>
</comment>
<proteinExistence type="predicted"/>
<evidence type="ECO:0000313" key="1">
    <source>
        <dbReference type="EMBL" id="RDD66136.1"/>
    </source>
</evidence>
<name>A0A369TT49_9RHOB</name>
<dbReference type="AlphaFoldDB" id="A0A369TT49"/>
<accession>A0A369TT49</accession>
<dbReference type="InterPro" id="IPR046171">
    <property type="entry name" value="DUF6173"/>
</dbReference>
<dbReference type="EMBL" id="QPMK01000007">
    <property type="protein sequence ID" value="RDD66136.1"/>
    <property type="molecule type" value="Genomic_DNA"/>
</dbReference>
<protein>
    <submittedName>
        <fullName evidence="1">Uncharacterized protein</fullName>
    </submittedName>
</protein>
<keyword evidence="2" id="KW-1185">Reference proteome</keyword>
<dbReference type="Pfam" id="PF19670">
    <property type="entry name" value="DUF6173"/>
    <property type="match status" value="1"/>
</dbReference>
<sequence>MTDEIATLAEVHEADALPRKIDVHCDSDADCAPETLPEAVTRKPVASKSAAEWAYERLVLYIRDFESQLDAEQEIAMGFTGGQAGVLRIEGMGYFDPDIVTFYGVDEQGIRTQLIQHVTQLGVTLRALPRIADRAEPRRIGFRLAAGLGSA</sequence>
<dbReference type="Proteomes" id="UP000253977">
    <property type="component" value="Unassembled WGS sequence"/>
</dbReference>
<reference evidence="1 2" key="1">
    <citation type="submission" date="2018-07" db="EMBL/GenBank/DDBJ databases">
        <title>Thalassococcus profundi sp. nov., a marine bacterium isolated from deep seawater of Okinawa Trough.</title>
        <authorList>
            <person name="Yu M."/>
        </authorList>
    </citation>
    <scope>NUCLEOTIDE SEQUENCE [LARGE SCALE GENOMIC DNA]</scope>
    <source>
        <strain evidence="1 2">WRAS1</strain>
    </source>
</reference>
<gene>
    <name evidence="1" type="ORF">DU478_11585</name>
</gene>
<dbReference type="RefSeq" id="WP_114511128.1">
    <property type="nucleotide sequence ID" value="NZ_QPMK01000007.1"/>
</dbReference>
<evidence type="ECO:0000313" key="2">
    <source>
        <dbReference type="Proteomes" id="UP000253977"/>
    </source>
</evidence>